<dbReference type="PROSITE" id="PS50158">
    <property type="entry name" value="ZF_CCHC"/>
    <property type="match status" value="1"/>
</dbReference>
<comment type="caution">
    <text evidence="4">The sequence shown here is derived from an EMBL/GenBank/DDBJ whole genome shotgun (WGS) entry which is preliminary data.</text>
</comment>
<evidence type="ECO:0000313" key="5">
    <source>
        <dbReference type="Proteomes" id="UP000188533"/>
    </source>
</evidence>
<dbReference type="STRING" id="5353.A0A1Q3ER02"/>
<evidence type="ECO:0000256" key="1">
    <source>
        <dbReference type="PROSITE-ProRule" id="PRU00047"/>
    </source>
</evidence>
<accession>A0A1Q3ER02</accession>
<sequence length="690" mass="77979">MAETVAHFSGDIGEKQNPVDFVRSFLRAMRASAVEKKDFVAEFELYLKHGSPADDWYKGAAAAAADWDAFAVGFHAKFPARTPMEYERILTELRLDTKKMLDRHAETNNYMWRWFADELLRYAKLAGIENGCSSIISVRDALPAALRVKVSDEQKDWKAFTDAIKAVKKQEIEEGLERQRMFDETKEKVAEAEKKLWNRMPPMPETPSKNLSRSLASMGIDEGNFRGYGSGNTRSYRGGLGRGSHGSRGGGPGPRSLTPLTTEQLAVLTRNVGLLPHHPATSDGFQAYREQLATWANKWGREAVINYEKPVPLKPGTAPIASGECYNCGLQGHQGRFCDVTGERALGTREREWRVLCGRELRSRPAQVNNVMDDDFDRWLSGRLEQITSCNILTNDDDIIDIFSIESDVSCSSIPKVVSITLKDSEGRAEEVEVALMDGGAMVAGLDERLYERVKDQISGWEPSTKRLRMANGTVIRAKVQWRGKVLFQGSEVDGILQVFNSGGSWDVLFGKPLLQAFGVVHDFGNDSVVIKKKALDMFQNGLGRKVEVCKAEDKDEDMKLAGTQMLDLLGEKARTGDGGSERSQAPRIRDVETPKLLSNELTPSLISFSDLPFDGESLGFDTKWEKHRQLWEKERRRAEEDRLLRSLAEEILHQREEERKAKRRDEDFQVEERLRQKKRKDRQRTRNDN</sequence>
<dbReference type="InterPro" id="IPR001878">
    <property type="entry name" value="Znf_CCHC"/>
</dbReference>
<name>A0A1Q3ER02_LENED</name>
<dbReference type="AlphaFoldDB" id="A0A1Q3ER02"/>
<evidence type="ECO:0000259" key="3">
    <source>
        <dbReference type="PROSITE" id="PS50158"/>
    </source>
</evidence>
<feature type="region of interest" description="Disordered" evidence="2">
    <location>
        <begin position="572"/>
        <end position="595"/>
    </location>
</feature>
<dbReference type="GO" id="GO:0008270">
    <property type="term" value="F:zinc ion binding"/>
    <property type="evidence" value="ECO:0007669"/>
    <property type="project" value="UniProtKB-KW"/>
</dbReference>
<dbReference type="Proteomes" id="UP000188533">
    <property type="component" value="Unassembled WGS sequence"/>
</dbReference>
<feature type="domain" description="CCHC-type" evidence="3">
    <location>
        <begin position="325"/>
        <end position="338"/>
    </location>
</feature>
<dbReference type="EMBL" id="BDGU01001158">
    <property type="protein sequence ID" value="GAW09612.1"/>
    <property type="molecule type" value="Genomic_DNA"/>
</dbReference>
<keyword evidence="1" id="KW-0479">Metal-binding</keyword>
<dbReference type="GO" id="GO:0003676">
    <property type="term" value="F:nucleic acid binding"/>
    <property type="evidence" value="ECO:0007669"/>
    <property type="project" value="InterPro"/>
</dbReference>
<keyword evidence="1" id="KW-0863">Zinc-finger</keyword>
<organism evidence="4 5">
    <name type="scientific">Lentinula edodes</name>
    <name type="common">Shiitake mushroom</name>
    <name type="synonym">Lentinus edodes</name>
    <dbReference type="NCBI Taxonomy" id="5353"/>
    <lineage>
        <taxon>Eukaryota</taxon>
        <taxon>Fungi</taxon>
        <taxon>Dikarya</taxon>
        <taxon>Basidiomycota</taxon>
        <taxon>Agaricomycotina</taxon>
        <taxon>Agaricomycetes</taxon>
        <taxon>Agaricomycetidae</taxon>
        <taxon>Agaricales</taxon>
        <taxon>Marasmiineae</taxon>
        <taxon>Omphalotaceae</taxon>
        <taxon>Lentinula</taxon>
    </lineage>
</organism>
<feature type="compositionally biased region" description="Gly residues" evidence="2">
    <location>
        <begin position="238"/>
        <end position="253"/>
    </location>
</feature>
<keyword evidence="5" id="KW-1185">Reference proteome</keyword>
<proteinExistence type="predicted"/>
<evidence type="ECO:0000313" key="4">
    <source>
        <dbReference type="EMBL" id="GAW09612.1"/>
    </source>
</evidence>
<reference evidence="4 5" key="1">
    <citation type="submission" date="2016-08" db="EMBL/GenBank/DDBJ databases">
        <authorList>
            <consortium name="Lentinula edodes genome sequencing consortium"/>
            <person name="Sakamoto Y."/>
            <person name="Nakade K."/>
            <person name="Sato S."/>
            <person name="Yoshida Y."/>
            <person name="Miyazaki K."/>
            <person name="Natsume S."/>
            <person name="Konno N."/>
        </authorList>
    </citation>
    <scope>NUCLEOTIDE SEQUENCE [LARGE SCALE GENOMIC DNA]</scope>
    <source>
        <strain evidence="4 5">NBRC 111202</strain>
    </source>
</reference>
<evidence type="ECO:0000256" key="2">
    <source>
        <dbReference type="SAM" id="MobiDB-lite"/>
    </source>
</evidence>
<feature type="region of interest" description="Disordered" evidence="2">
    <location>
        <begin position="226"/>
        <end position="259"/>
    </location>
</feature>
<keyword evidence="1" id="KW-0862">Zinc</keyword>
<feature type="compositionally biased region" description="Basic and acidic residues" evidence="2">
    <location>
        <begin position="655"/>
        <end position="675"/>
    </location>
</feature>
<gene>
    <name evidence="4" type="ORF">LENED_011778</name>
</gene>
<feature type="region of interest" description="Disordered" evidence="2">
    <location>
        <begin position="655"/>
        <end position="690"/>
    </location>
</feature>
<protein>
    <submittedName>
        <fullName evidence="4">Protein</fullName>
    </submittedName>
</protein>
<reference evidence="4 5" key="2">
    <citation type="submission" date="2017-02" db="EMBL/GenBank/DDBJ databases">
        <title>A genome survey and senescence transcriptome analysis in Lentinula edodes.</title>
        <authorList>
            <person name="Sakamoto Y."/>
            <person name="Nakade K."/>
            <person name="Sato S."/>
            <person name="Yoshida Y."/>
            <person name="Miyazaki K."/>
            <person name="Natsume S."/>
            <person name="Konno N."/>
        </authorList>
    </citation>
    <scope>NUCLEOTIDE SEQUENCE [LARGE SCALE GENOMIC DNA]</scope>
    <source>
        <strain evidence="4 5">NBRC 111202</strain>
    </source>
</reference>